<sequence length="53" mass="6016">MAFSSNDDGNNDETRNKEGRNDRRVINAVLEEDLVYCYCGIKLVYSSLGQQIT</sequence>
<evidence type="ECO:0000313" key="2">
    <source>
        <dbReference type="EMBL" id="EEF32809.1"/>
    </source>
</evidence>
<name>B9SUA6_RICCO</name>
<organism evidence="2 3">
    <name type="scientific">Ricinus communis</name>
    <name type="common">Castor bean</name>
    <dbReference type="NCBI Taxonomy" id="3988"/>
    <lineage>
        <taxon>Eukaryota</taxon>
        <taxon>Viridiplantae</taxon>
        <taxon>Streptophyta</taxon>
        <taxon>Embryophyta</taxon>
        <taxon>Tracheophyta</taxon>
        <taxon>Spermatophyta</taxon>
        <taxon>Magnoliopsida</taxon>
        <taxon>eudicotyledons</taxon>
        <taxon>Gunneridae</taxon>
        <taxon>Pentapetalae</taxon>
        <taxon>rosids</taxon>
        <taxon>fabids</taxon>
        <taxon>Malpighiales</taxon>
        <taxon>Euphorbiaceae</taxon>
        <taxon>Acalyphoideae</taxon>
        <taxon>Acalypheae</taxon>
        <taxon>Ricinus</taxon>
    </lineage>
</organism>
<feature type="region of interest" description="Disordered" evidence="1">
    <location>
        <begin position="1"/>
        <end position="22"/>
    </location>
</feature>
<dbReference type="EMBL" id="EQ974144">
    <property type="protein sequence ID" value="EEF32809.1"/>
    <property type="molecule type" value="Genomic_DNA"/>
</dbReference>
<gene>
    <name evidence="2" type="ORF">RCOM_0228200</name>
</gene>
<evidence type="ECO:0000256" key="1">
    <source>
        <dbReference type="SAM" id="MobiDB-lite"/>
    </source>
</evidence>
<dbReference type="Proteomes" id="UP000008311">
    <property type="component" value="Unassembled WGS sequence"/>
</dbReference>
<feature type="compositionally biased region" description="Basic and acidic residues" evidence="1">
    <location>
        <begin position="12"/>
        <end position="22"/>
    </location>
</feature>
<dbReference type="AlphaFoldDB" id="B9SUA6"/>
<dbReference type="InParanoid" id="B9SUA6"/>
<reference evidence="3" key="1">
    <citation type="journal article" date="2010" name="Nat. Biotechnol.">
        <title>Draft genome sequence of the oilseed species Ricinus communis.</title>
        <authorList>
            <person name="Chan A.P."/>
            <person name="Crabtree J."/>
            <person name="Zhao Q."/>
            <person name="Lorenzi H."/>
            <person name="Orvis J."/>
            <person name="Puiu D."/>
            <person name="Melake-Berhan A."/>
            <person name="Jones K.M."/>
            <person name="Redman J."/>
            <person name="Chen G."/>
            <person name="Cahoon E.B."/>
            <person name="Gedil M."/>
            <person name="Stanke M."/>
            <person name="Haas B.J."/>
            <person name="Wortman J.R."/>
            <person name="Fraser-Liggett C.M."/>
            <person name="Ravel J."/>
            <person name="Rabinowicz P.D."/>
        </authorList>
    </citation>
    <scope>NUCLEOTIDE SEQUENCE [LARGE SCALE GENOMIC DNA]</scope>
    <source>
        <strain evidence="3">cv. Hale</strain>
    </source>
</reference>
<proteinExistence type="predicted"/>
<keyword evidence="3" id="KW-1185">Reference proteome</keyword>
<evidence type="ECO:0000313" key="3">
    <source>
        <dbReference type="Proteomes" id="UP000008311"/>
    </source>
</evidence>
<accession>B9SUA6</accession>
<protein>
    <submittedName>
        <fullName evidence="2">Uncharacterized protein</fullName>
    </submittedName>
</protein>